<gene>
    <name evidence="1" type="ORF">GCM10010151_11400</name>
</gene>
<accession>A0ABP3FSI2</accession>
<proteinExistence type="predicted"/>
<sequence length="93" mass="10247">MTKISTFTDLQQEVAELAAEEAPRRFALCWIDAEADDGGVLCWGLQLRRGGALVHRDGGGWSGRFESAEVARRMFSRIRTVTLVWLDGPGPAL</sequence>
<name>A0ABP3FSI2_9ACTN</name>
<reference evidence="2" key="1">
    <citation type="journal article" date="2019" name="Int. J. Syst. Evol. Microbiol.">
        <title>The Global Catalogue of Microorganisms (GCM) 10K type strain sequencing project: providing services to taxonomists for standard genome sequencing and annotation.</title>
        <authorList>
            <consortium name="The Broad Institute Genomics Platform"/>
            <consortium name="The Broad Institute Genome Sequencing Center for Infectious Disease"/>
            <person name="Wu L."/>
            <person name="Ma J."/>
        </authorList>
    </citation>
    <scope>NUCLEOTIDE SEQUENCE [LARGE SCALE GENOMIC DNA]</scope>
    <source>
        <strain evidence="2">JCM 3146</strain>
    </source>
</reference>
<evidence type="ECO:0000313" key="1">
    <source>
        <dbReference type="EMBL" id="GAA0323273.1"/>
    </source>
</evidence>
<dbReference type="Proteomes" id="UP001501822">
    <property type="component" value="Unassembled WGS sequence"/>
</dbReference>
<protein>
    <submittedName>
        <fullName evidence="1">Uncharacterized protein</fullName>
    </submittedName>
</protein>
<dbReference type="EMBL" id="BAAABM010000007">
    <property type="protein sequence ID" value="GAA0323273.1"/>
    <property type="molecule type" value="Genomic_DNA"/>
</dbReference>
<comment type="caution">
    <text evidence="1">The sequence shown here is derived from an EMBL/GenBank/DDBJ whole genome shotgun (WGS) entry which is preliminary data.</text>
</comment>
<keyword evidence="2" id="KW-1185">Reference proteome</keyword>
<organism evidence="1 2">
    <name type="scientific">Actinoallomurus spadix</name>
    <dbReference type="NCBI Taxonomy" id="79912"/>
    <lineage>
        <taxon>Bacteria</taxon>
        <taxon>Bacillati</taxon>
        <taxon>Actinomycetota</taxon>
        <taxon>Actinomycetes</taxon>
        <taxon>Streptosporangiales</taxon>
        <taxon>Thermomonosporaceae</taxon>
        <taxon>Actinoallomurus</taxon>
    </lineage>
</organism>
<evidence type="ECO:0000313" key="2">
    <source>
        <dbReference type="Proteomes" id="UP001501822"/>
    </source>
</evidence>
<dbReference type="RefSeq" id="WP_252799732.1">
    <property type="nucleotide sequence ID" value="NZ_BAAABM010000007.1"/>
</dbReference>